<proteinExistence type="predicted"/>
<feature type="region of interest" description="Disordered" evidence="2">
    <location>
        <begin position="67"/>
        <end position="94"/>
    </location>
</feature>
<feature type="coiled-coil region" evidence="1">
    <location>
        <begin position="129"/>
        <end position="159"/>
    </location>
</feature>
<keyword evidence="4" id="KW-1185">Reference proteome</keyword>
<dbReference type="EMBL" id="JASPKY010000379">
    <property type="protein sequence ID" value="KAK9702938.1"/>
    <property type="molecule type" value="Genomic_DNA"/>
</dbReference>
<dbReference type="Proteomes" id="UP001458880">
    <property type="component" value="Unassembled WGS sequence"/>
</dbReference>
<protein>
    <submittedName>
        <fullName evidence="3">Uncharacterized protein</fullName>
    </submittedName>
</protein>
<comment type="caution">
    <text evidence="3">The sequence shown here is derived from an EMBL/GenBank/DDBJ whole genome shotgun (WGS) entry which is preliminary data.</text>
</comment>
<dbReference type="AlphaFoldDB" id="A0AAW1JGT8"/>
<evidence type="ECO:0000256" key="2">
    <source>
        <dbReference type="SAM" id="MobiDB-lite"/>
    </source>
</evidence>
<evidence type="ECO:0000313" key="3">
    <source>
        <dbReference type="EMBL" id="KAK9702938.1"/>
    </source>
</evidence>
<organism evidence="3 4">
    <name type="scientific">Popillia japonica</name>
    <name type="common">Japanese beetle</name>
    <dbReference type="NCBI Taxonomy" id="7064"/>
    <lineage>
        <taxon>Eukaryota</taxon>
        <taxon>Metazoa</taxon>
        <taxon>Ecdysozoa</taxon>
        <taxon>Arthropoda</taxon>
        <taxon>Hexapoda</taxon>
        <taxon>Insecta</taxon>
        <taxon>Pterygota</taxon>
        <taxon>Neoptera</taxon>
        <taxon>Endopterygota</taxon>
        <taxon>Coleoptera</taxon>
        <taxon>Polyphaga</taxon>
        <taxon>Scarabaeiformia</taxon>
        <taxon>Scarabaeidae</taxon>
        <taxon>Rutelinae</taxon>
        <taxon>Popillia</taxon>
    </lineage>
</organism>
<name>A0AAW1JGT8_POPJA</name>
<keyword evidence="1" id="KW-0175">Coiled coil</keyword>
<reference evidence="3 4" key="1">
    <citation type="journal article" date="2024" name="BMC Genomics">
        <title>De novo assembly and annotation of Popillia japonica's genome with initial clues to its potential as an invasive pest.</title>
        <authorList>
            <person name="Cucini C."/>
            <person name="Boschi S."/>
            <person name="Funari R."/>
            <person name="Cardaioli E."/>
            <person name="Iannotti N."/>
            <person name="Marturano G."/>
            <person name="Paoli F."/>
            <person name="Bruttini M."/>
            <person name="Carapelli A."/>
            <person name="Frati F."/>
            <person name="Nardi F."/>
        </authorList>
    </citation>
    <scope>NUCLEOTIDE SEQUENCE [LARGE SCALE GENOMIC DNA]</scope>
    <source>
        <strain evidence="3">DMR45628</strain>
    </source>
</reference>
<accession>A0AAW1JGT8</accession>
<gene>
    <name evidence="3" type="ORF">QE152_g29631</name>
</gene>
<evidence type="ECO:0000256" key="1">
    <source>
        <dbReference type="SAM" id="Coils"/>
    </source>
</evidence>
<sequence>MPRPKPSALAGEPSTLQVIELEGLFADLSSKLKSNQAELKANQADLSNKLQASETHILNQISGIQSGINQKLDANGTEKTPTHKMSKRSPRLDDLKEDLQPQLDHAHKTKVEQAHHRIDNVEYLTKETKENFSKEAQDLQKLIERLTENEAQARQQLRREM</sequence>
<evidence type="ECO:0000313" key="4">
    <source>
        <dbReference type="Proteomes" id="UP001458880"/>
    </source>
</evidence>